<protein>
    <submittedName>
        <fullName evidence="1">Uncharacterized protein</fullName>
    </submittedName>
</protein>
<accession>A0A841FIB4</accession>
<dbReference type="Proteomes" id="UP000548476">
    <property type="component" value="Unassembled WGS sequence"/>
</dbReference>
<keyword evidence="2" id="KW-1185">Reference proteome</keyword>
<name>A0A841FIB4_9ACTN</name>
<comment type="caution">
    <text evidence="1">The sequence shown here is derived from an EMBL/GenBank/DDBJ whole genome shotgun (WGS) entry which is preliminary data.</text>
</comment>
<dbReference type="AlphaFoldDB" id="A0A841FIB4"/>
<dbReference type="EMBL" id="JACHGT010000003">
    <property type="protein sequence ID" value="MBB6033578.1"/>
    <property type="molecule type" value="Genomic_DNA"/>
</dbReference>
<proteinExistence type="predicted"/>
<sequence>MEFDLAKLTPETDVEALQVLQDEEAEVGLYPCSYTCGYTCQVTFKPTK</sequence>
<gene>
    <name evidence="1" type="ORF">HNR73_001428</name>
</gene>
<evidence type="ECO:0000313" key="1">
    <source>
        <dbReference type="EMBL" id="MBB6033578.1"/>
    </source>
</evidence>
<dbReference type="RefSeq" id="WP_184786478.1">
    <property type="nucleotide sequence ID" value="NZ_BONT01000014.1"/>
</dbReference>
<evidence type="ECO:0000313" key="2">
    <source>
        <dbReference type="Proteomes" id="UP000548476"/>
    </source>
</evidence>
<organism evidence="1 2">
    <name type="scientific">Phytomonospora endophytica</name>
    <dbReference type="NCBI Taxonomy" id="714109"/>
    <lineage>
        <taxon>Bacteria</taxon>
        <taxon>Bacillati</taxon>
        <taxon>Actinomycetota</taxon>
        <taxon>Actinomycetes</taxon>
        <taxon>Micromonosporales</taxon>
        <taxon>Micromonosporaceae</taxon>
        <taxon>Phytomonospora</taxon>
    </lineage>
</organism>
<reference evidence="1 2" key="1">
    <citation type="submission" date="2020-08" db="EMBL/GenBank/DDBJ databases">
        <title>Genomic Encyclopedia of Type Strains, Phase IV (KMG-IV): sequencing the most valuable type-strain genomes for metagenomic binning, comparative biology and taxonomic classification.</title>
        <authorList>
            <person name="Goeker M."/>
        </authorList>
    </citation>
    <scope>NUCLEOTIDE SEQUENCE [LARGE SCALE GENOMIC DNA]</scope>
    <source>
        <strain evidence="1 2">YIM 65646</strain>
    </source>
</reference>